<proteinExistence type="inferred from homology"/>
<dbReference type="SUPFAM" id="SSF68923">
    <property type="entry name" value="PEP carboxykinase N-terminal domain"/>
    <property type="match status" value="1"/>
</dbReference>
<sequence>MNFAFIWPIAKHREPRRGHVTENLIEPKIGRAHLLGSILPYTPFTAAVDLWTSSACRRDGRRPTWYVTPDSPPSPPAAAVSRGEQPPTATAPRRWAGKWKQITCWAFSDVLPAPPRHRLRQRRAYGSLSGLITEAARGYHLTGRVQNPFMKNVCSYFTCNSMHRKDQEVSYGLNWSIAGRGVVVKDKVFYNLETSELQKGGATYIECLSGIPLHVRGNVVSGVPDVSKGQFAKLLKLVTFHLSSISSLYVQDGAIGSSTECNAKVRVISDNPSAAMLLSNVLWKVSDRAISHDTSPLTIYAASSISSNVKTVLGSGAQYGNGFAVADIERSSLILCGKAFADLTVVKDALTALTAPIFSARGGLPVPGWFLSFGGSVVLLFAPVDIIRSCSEIQNVLLSLDCGVVISSKESTVLFPIKARREPKLSSRATSVIIVSSDSTDAIPSVSKLSPGQAAYHFLAGYHDGRFVPAYSNGPSPAEPLALASSLFSHLKEDDIPAYMINAKRSGKQINGKEFIKLLELALSDNLPSIKTDNIRVRELKQKYRSFLSSKFGECLPKDFSF</sequence>
<dbReference type="PANTHER" id="PTHR30031">
    <property type="entry name" value="PHOSPHOENOLPYRUVATE CARBOXYKINASE ATP"/>
    <property type="match status" value="1"/>
</dbReference>
<comment type="pathway">
    <text evidence="1">Carbohydrate biosynthesis; gluconeogenesis.</text>
</comment>
<evidence type="ECO:0000313" key="9">
    <source>
        <dbReference type="EMBL" id="GJN01879.1"/>
    </source>
</evidence>
<evidence type="ECO:0000256" key="1">
    <source>
        <dbReference type="ARBA" id="ARBA00004742"/>
    </source>
</evidence>
<dbReference type="InterPro" id="IPR008210">
    <property type="entry name" value="PEP_carboxykinase_N"/>
</dbReference>
<organism evidence="9 10">
    <name type="scientific">Eleusine coracana subsp. coracana</name>
    <dbReference type="NCBI Taxonomy" id="191504"/>
    <lineage>
        <taxon>Eukaryota</taxon>
        <taxon>Viridiplantae</taxon>
        <taxon>Streptophyta</taxon>
        <taxon>Embryophyta</taxon>
        <taxon>Tracheophyta</taxon>
        <taxon>Spermatophyta</taxon>
        <taxon>Magnoliopsida</taxon>
        <taxon>Liliopsida</taxon>
        <taxon>Poales</taxon>
        <taxon>Poaceae</taxon>
        <taxon>PACMAD clade</taxon>
        <taxon>Chloridoideae</taxon>
        <taxon>Cynodonteae</taxon>
        <taxon>Eleusininae</taxon>
        <taxon>Eleusine</taxon>
    </lineage>
</organism>
<dbReference type="InterPro" id="IPR013035">
    <property type="entry name" value="PEP_carboxykinase_C"/>
</dbReference>
<name>A0AAV5CUV4_ELECO</name>
<dbReference type="Proteomes" id="UP001054889">
    <property type="component" value="Unassembled WGS sequence"/>
</dbReference>
<dbReference type="GO" id="GO:0005524">
    <property type="term" value="F:ATP binding"/>
    <property type="evidence" value="ECO:0007669"/>
    <property type="project" value="UniProtKB-KW"/>
</dbReference>
<dbReference type="Gene3D" id="3.40.449.10">
    <property type="entry name" value="Phosphoenolpyruvate Carboxykinase, domain 1"/>
    <property type="match status" value="1"/>
</dbReference>
<reference evidence="9" key="1">
    <citation type="journal article" date="2018" name="DNA Res.">
        <title>Multiple hybrid de novo genome assembly of finger millet, an orphan allotetraploid crop.</title>
        <authorList>
            <person name="Hatakeyama M."/>
            <person name="Aluri S."/>
            <person name="Balachadran M.T."/>
            <person name="Sivarajan S.R."/>
            <person name="Patrignani A."/>
            <person name="Gruter S."/>
            <person name="Poveda L."/>
            <person name="Shimizu-Inatsugi R."/>
            <person name="Baeten J."/>
            <person name="Francoijs K.J."/>
            <person name="Nataraja K.N."/>
            <person name="Reddy Y.A.N."/>
            <person name="Phadnis S."/>
            <person name="Ravikumar R.L."/>
            <person name="Schlapbach R."/>
            <person name="Sreeman S.M."/>
            <person name="Shimizu K.K."/>
        </authorList>
    </citation>
    <scope>NUCLEOTIDE SEQUENCE</scope>
</reference>
<comment type="caution">
    <text evidence="9">The sequence shown here is derived from an EMBL/GenBank/DDBJ whole genome shotgun (WGS) entry which is preliminary data.</text>
</comment>
<dbReference type="InterPro" id="IPR001272">
    <property type="entry name" value="PEP_carboxykinase_ATP"/>
</dbReference>
<keyword evidence="10" id="KW-1185">Reference proteome</keyword>
<dbReference type="SUPFAM" id="SSF53795">
    <property type="entry name" value="PEP carboxykinase-like"/>
    <property type="match status" value="1"/>
</dbReference>
<keyword evidence="6" id="KW-0456">Lyase</keyword>
<dbReference type="GO" id="GO:0006094">
    <property type="term" value="P:gluconeogenesis"/>
    <property type="evidence" value="ECO:0007669"/>
    <property type="project" value="InterPro"/>
</dbReference>
<evidence type="ECO:0000256" key="8">
    <source>
        <dbReference type="SAM" id="MobiDB-lite"/>
    </source>
</evidence>
<evidence type="ECO:0000256" key="6">
    <source>
        <dbReference type="ARBA" id="ARBA00023239"/>
    </source>
</evidence>
<dbReference type="EC" id="4.1.1.49" evidence="3"/>
<dbReference type="EMBL" id="BQKI01000009">
    <property type="protein sequence ID" value="GJN01879.1"/>
    <property type="molecule type" value="Genomic_DNA"/>
</dbReference>
<dbReference type="GO" id="GO:0004612">
    <property type="term" value="F:phosphoenolpyruvate carboxykinase (ATP) activity"/>
    <property type="evidence" value="ECO:0007669"/>
    <property type="project" value="UniProtKB-EC"/>
</dbReference>
<evidence type="ECO:0000256" key="4">
    <source>
        <dbReference type="ARBA" id="ARBA00022741"/>
    </source>
</evidence>
<keyword evidence="4" id="KW-0547">Nucleotide-binding</keyword>
<comment type="similarity">
    <text evidence="2">Belongs to the phosphoenolpyruvate carboxykinase (ATP) family.</text>
</comment>
<dbReference type="Gene3D" id="3.90.228.20">
    <property type="match status" value="1"/>
</dbReference>
<dbReference type="GO" id="GO:0005829">
    <property type="term" value="C:cytosol"/>
    <property type="evidence" value="ECO:0007669"/>
    <property type="project" value="TreeGrafter"/>
</dbReference>
<evidence type="ECO:0000256" key="3">
    <source>
        <dbReference type="ARBA" id="ARBA00012363"/>
    </source>
</evidence>
<feature type="region of interest" description="Disordered" evidence="8">
    <location>
        <begin position="62"/>
        <end position="94"/>
    </location>
</feature>
<evidence type="ECO:0000313" key="10">
    <source>
        <dbReference type="Proteomes" id="UP001054889"/>
    </source>
</evidence>
<dbReference type="FunFam" id="3.40.449.10:FF:000008">
    <property type="entry name" value="D111/G-patch domain-containing protein"/>
    <property type="match status" value="1"/>
</dbReference>
<accession>A0AAV5CUV4</accession>
<protein>
    <recommendedName>
        <fullName evidence="3">phosphoenolpyruvate carboxykinase (ATP)</fullName>
        <ecNumber evidence="3">4.1.1.49</ecNumber>
    </recommendedName>
</protein>
<gene>
    <name evidence="9" type="primary">ga19181</name>
    <name evidence="9" type="ORF">PR202_ga19181</name>
</gene>
<evidence type="ECO:0000256" key="5">
    <source>
        <dbReference type="ARBA" id="ARBA00022840"/>
    </source>
</evidence>
<evidence type="ECO:0000256" key="2">
    <source>
        <dbReference type="ARBA" id="ARBA00006052"/>
    </source>
</evidence>
<dbReference type="AlphaFoldDB" id="A0AAV5CUV4"/>
<reference evidence="9" key="2">
    <citation type="submission" date="2021-12" db="EMBL/GenBank/DDBJ databases">
        <title>Resequencing data analysis of finger millet.</title>
        <authorList>
            <person name="Hatakeyama M."/>
            <person name="Aluri S."/>
            <person name="Balachadran M.T."/>
            <person name="Sivarajan S.R."/>
            <person name="Poveda L."/>
            <person name="Shimizu-Inatsugi R."/>
            <person name="Schlapbach R."/>
            <person name="Sreeman S.M."/>
            <person name="Shimizu K.K."/>
        </authorList>
    </citation>
    <scope>NUCLEOTIDE SEQUENCE</scope>
</reference>
<keyword evidence="5" id="KW-0067">ATP-binding</keyword>
<evidence type="ECO:0000256" key="7">
    <source>
        <dbReference type="ARBA" id="ARBA00047371"/>
    </source>
</evidence>
<comment type="catalytic activity">
    <reaction evidence="7">
        <text>oxaloacetate + ATP = phosphoenolpyruvate + ADP + CO2</text>
        <dbReference type="Rhea" id="RHEA:18617"/>
        <dbReference type="ChEBI" id="CHEBI:16452"/>
        <dbReference type="ChEBI" id="CHEBI:16526"/>
        <dbReference type="ChEBI" id="CHEBI:30616"/>
        <dbReference type="ChEBI" id="CHEBI:58702"/>
        <dbReference type="ChEBI" id="CHEBI:456216"/>
        <dbReference type="EC" id="4.1.1.49"/>
    </reaction>
</comment>
<dbReference type="PANTHER" id="PTHR30031:SF2">
    <property type="entry name" value="PHOSPHOENOLPYRUVATE CARBOXYKINASE (ATP)"/>
    <property type="match status" value="1"/>
</dbReference>
<dbReference type="Pfam" id="PF01293">
    <property type="entry name" value="PEPCK_ATP"/>
    <property type="match status" value="1"/>
</dbReference>